<dbReference type="Gene3D" id="3.40.1620.10">
    <property type="entry name" value="YefM-like domain"/>
    <property type="match status" value="1"/>
</dbReference>
<comment type="function">
    <text evidence="2">Antitoxin component of a type II toxin-antitoxin (TA) system.</text>
</comment>
<dbReference type="Pfam" id="PF02604">
    <property type="entry name" value="PhdYeFM_antitox"/>
    <property type="match status" value="1"/>
</dbReference>
<evidence type="ECO:0000256" key="2">
    <source>
        <dbReference type="RuleBase" id="RU362080"/>
    </source>
</evidence>
<protein>
    <recommendedName>
        <fullName evidence="2">Antitoxin</fullName>
    </recommendedName>
</protein>
<dbReference type="InterPro" id="IPR051416">
    <property type="entry name" value="phD-YefM_TA_antitoxins"/>
</dbReference>
<dbReference type="RefSeq" id="WP_048706634.1">
    <property type="nucleotide sequence ID" value="NZ_CP014646.1"/>
</dbReference>
<accession>A0A127K733</accession>
<proteinExistence type="inferred from homology"/>
<evidence type="ECO:0000313" key="3">
    <source>
        <dbReference type="EMBL" id="AMO37752.1"/>
    </source>
</evidence>
<dbReference type="InterPro" id="IPR036165">
    <property type="entry name" value="YefM-like_sf"/>
</dbReference>
<reference evidence="4" key="1">
    <citation type="submission" date="2016-03" db="EMBL/GenBank/DDBJ databases">
        <authorList>
            <person name="Ma C."/>
            <person name="Zhou S."/>
            <person name="Yang G."/>
        </authorList>
    </citation>
    <scope>NUCLEOTIDE SEQUENCE [LARGE SCALE GENOMIC DNA]</scope>
    <source>
        <strain evidence="4">SgZ-1</strain>
    </source>
</reference>
<evidence type="ECO:0000313" key="4">
    <source>
        <dbReference type="Proteomes" id="UP000036902"/>
    </source>
</evidence>
<dbReference type="AlphaFoldDB" id="A0A127K733"/>
<dbReference type="InterPro" id="IPR006442">
    <property type="entry name" value="Antitoxin_Phd/YefM"/>
</dbReference>
<dbReference type="PANTHER" id="PTHR35377">
    <property type="entry name" value="ANTITOXIN VAPB49-RELATED-RELATED"/>
    <property type="match status" value="1"/>
</dbReference>
<dbReference type="PANTHER" id="PTHR35377:SF8">
    <property type="entry name" value="ANTITOXIN VAPB22"/>
    <property type="match status" value="1"/>
</dbReference>
<name>A0A127K733_9RHOO</name>
<gene>
    <name evidence="3" type="ORF">AC731_012895</name>
</gene>
<organism evidence="3 4">
    <name type="scientific">Thauera humireducens</name>
    <dbReference type="NCBI Taxonomy" id="1134435"/>
    <lineage>
        <taxon>Bacteria</taxon>
        <taxon>Pseudomonadati</taxon>
        <taxon>Pseudomonadota</taxon>
        <taxon>Betaproteobacteria</taxon>
        <taxon>Rhodocyclales</taxon>
        <taxon>Zoogloeaceae</taxon>
        <taxon>Thauera</taxon>
    </lineage>
</organism>
<comment type="similarity">
    <text evidence="1 2">Belongs to the phD/YefM antitoxin family.</text>
</comment>
<keyword evidence="4" id="KW-1185">Reference proteome</keyword>
<evidence type="ECO:0000256" key="1">
    <source>
        <dbReference type="ARBA" id="ARBA00009981"/>
    </source>
</evidence>
<dbReference type="STRING" id="1134435.AC731_012895"/>
<dbReference type="EMBL" id="CP014646">
    <property type="protein sequence ID" value="AMO37752.1"/>
    <property type="molecule type" value="Genomic_DNA"/>
</dbReference>
<sequence>MKTVPVFEAKNRFSELLASVERGEEVAITRRGVAVARLVVMDSHAEAEDQRRQNVRETFAELRKLREAIELEGDLKQLAREGLA</sequence>
<dbReference type="NCBIfam" id="TIGR01552">
    <property type="entry name" value="phd_fam"/>
    <property type="match status" value="1"/>
</dbReference>
<dbReference type="KEGG" id="thu:AC731_012895"/>
<dbReference type="SUPFAM" id="SSF143120">
    <property type="entry name" value="YefM-like"/>
    <property type="match status" value="1"/>
</dbReference>
<dbReference type="Proteomes" id="UP000036902">
    <property type="component" value="Chromosome"/>
</dbReference>